<feature type="compositionally biased region" description="Basic and acidic residues" evidence="1">
    <location>
        <begin position="265"/>
        <end position="280"/>
    </location>
</feature>
<dbReference type="Gene3D" id="2.160.20.20">
    <property type="match status" value="1"/>
</dbReference>
<evidence type="ECO:0000313" key="4">
    <source>
        <dbReference type="EMBL" id="CNK89130.1"/>
    </source>
</evidence>
<dbReference type="InterPro" id="IPR006315">
    <property type="entry name" value="OM_autotransptr_brl_dom"/>
</dbReference>
<proteinExistence type="predicted"/>
<feature type="domain" description="Autotransporter" evidence="3">
    <location>
        <begin position="1000"/>
        <end position="1278"/>
    </location>
</feature>
<accession>A0A0T9TLB2</accession>
<evidence type="ECO:0000259" key="3">
    <source>
        <dbReference type="PROSITE" id="PS51208"/>
    </source>
</evidence>
<feature type="signal peptide" evidence="2">
    <location>
        <begin position="1"/>
        <end position="45"/>
    </location>
</feature>
<reference evidence="4 5" key="1">
    <citation type="submission" date="2015-03" db="EMBL/GenBank/DDBJ databases">
        <authorList>
            <person name="Murphy D."/>
        </authorList>
    </citation>
    <scope>NUCLEOTIDE SEQUENCE [LARGE SCALE GENOMIC DNA]</scope>
    <source>
        <strain evidence="4 5">IP06005</strain>
    </source>
</reference>
<dbReference type="PANTHER" id="PTHR12338">
    <property type="entry name" value="AUTOTRANSPORTER"/>
    <property type="match status" value="1"/>
</dbReference>
<evidence type="ECO:0000256" key="2">
    <source>
        <dbReference type="SAM" id="SignalP"/>
    </source>
</evidence>
<dbReference type="InterPro" id="IPR050909">
    <property type="entry name" value="Bact_Autotransporter_VF"/>
</dbReference>
<evidence type="ECO:0000256" key="1">
    <source>
        <dbReference type="SAM" id="MobiDB-lite"/>
    </source>
</evidence>
<dbReference type="Pfam" id="PF03797">
    <property type="entry name" value="Autotransporter"/>
    <property type="match status" value="1"/>
</dbReference>
<dbReference type="Pfam" id="PF18883">
    <property type="entry name" value="AC_1"/>
    <property type="match status" value="1"/>
</dbReference>
<keyword evidence="2" id="KW-0732">Signal</keyword>
<dbReference type="InterPro" id="IPR005546">
    <property type="entry name" value="Autotransporte_beta"/>
</dbReference>
<dbReference type="InterPro" id="IPR043990">
    <property type="entry name" value="AC_1"/>
</dbReference>
<dbReference type="PANTHER" id="PTHR12338:SF5">
    <property type="entry name" value="ANTIGEN 43-RELATED"/>
    <property type="match status" value="1"/>
</dbReference>
<dbReference type="SUPFAM" id="SSF51126">
    <property type="entry name" value="Pectin lyase-like"/>
    <property type="match status" value="1"/>
</dbReference>
<dbReference type="InterPro" id="IPR012332">
    <property type="entry name" value="Autotransporter_pectin_lyase_C"/>
</dbReference>
<sequence length="1278" mass="140511">MYISNITQPGGHTLTRKISSNHRLSPCAKAIGALLLILNSTAAWANVDAVKKTHIQGIENTEDHRLQQRIREMQSHSLHLRIDLREVMTKLDQYKNLYTDIKPLSIQEVSNLEDKKKYLERQIVQHDAHERQLQQLIESRNPRLLTEDDTYKPQPLSPSTKPTPSESKLPYREITDIVMNVIEVVEIAADIPEFIKYTTEERADIQTRRNRTIATATRSEIVPLLFTNLLMAQPAVKERVDAEIIRMAQIKALQQNIDKLNNKQFPDKEEQRKKSTKDENVTTSNKVVEDTMSAEVNDVFTEIDQLGQAVFSNILFTAKPEVSAIETVKNKSENKLGSTSTNVNADISPTHEGVVNKYKIRVTQKAENAVLNDSGSLTLIGNAQAVNTLVDTDNQWSFFALENESHADTTTIRKGTMSVTGNATASKTFVGLTEEENKQQPVSSETTIKMDISTTKKVTNTTVGMHGKVDLNRNAIMEKTHIKKGGELVVKGEDNPTLSDTTVEGTLELQMSDVILNGKTVFLPGSVLKGNNYSITNNGDIIFEGTSGEIAVYSYMDGDGSLTIDSPEETLTLQGAEYIYTGLTNIQAGTLQISETNFSSSPIIGQAGAELVLSNSLLETSVNGGRMDLNEKSIWNITRDSRVDGLYTSKNSQLNLSSKLFGHHRIGNKLTINGDYHSSGGELTFYSKLAGDNSETDSMLVEGNTSGHTNVRVIDLMGEGAQTDLGILLIEVKGQSNGDFKQVGRITAGAYEYKLGRGEAARNKNWYLTSNTDKFAPKEKDKAEVIPEKDDKIVKPYSSPHEVIKAASKSHYPANRIIDAFLTTLEMAFKPVESEDTSVVKPTETPANALPTAIVATPTNAESESTPVPNPTETPAKALPTAIVATPTNAEPESTPVPNPTETPAKALPTAIVATPTNAEPESTPVPNPTETPAKALPTAIVATPAKVKNSTKIPQKTYKPVYRPENGSYIANISMARNLFTSGLENRSGNYHYKDAITGEWRVSSMWMHTQGGRKQFGNTIDQLNIKGKYHSIQLGGDLVQWDIGTQGSGRIGVLAGLGKATNYSQSKVTGYYSNGSVNGYNLGVYATWLTDQQESTGFYIDTLAQYSWFNNKVNGQEQIEEKYKSSGFTSSVESGYAFNIGSTEQLSYFIQPSAQITWVGINAKTHTTANKDVITYDNRGQLITRIGAKTYLKTINNPNKQFMPFIAVNWLHQNKNTGTQLSGKSVENNNKSSAEFKIGIESKIDQKLHAWANVNHQIGHDNTNDTNALVGIKYSF</sequence>
<dbReference type="STRING" id="1453495.AT01_1979"/>
<feature type="region of interest" description="Disordered" evidence="1">
    <location>
        <begin position="137"/>
        <end position="168"/>
    </location>
</feature>
<dbReference type="AlphaFoldDB" id="A0A0T9TLB2"/>
<dbReference type="EMBL" id="CQEJ01000006">
    <property type="protein sequence ID" value="CNK89130.1"/>
    <property type="molecule type" value="Genomic_DNA"/>
</dbReference>
<dbReference type="GO" id="GO:0019867">
    <property type="term" value="C:outer membrane"/>
    <property type="evidence" value="ECO:0007669"/>
    <property type="project" value="InterPro"/>
</dbReference>
<name>A0A0T9TLB2_YERAL</name>
<feature type="compositionally biased region" description="Low complexity" evidence="1">
    <location>
        <begin position="152"/>
        <end position="168"/>
    </location>
</feature>
<dbReference type="SUPFAM" id="SSF103515">
    <property type="entry name" value="Autotransporter"/>
    <property type="match status" value="1"/>
</dbReference>
<dbReference type="InterPro" id="IPR036709">
    <property type="entry name" value="Autotransporte_beta_dom_sf"/>
</dbReference>
<evidence type="ECO:0000313" key="5">
    <source>
        <dbReference type="Proteomes" id="UP000041595"/>
    </source>
</evidence>
<protein>
    <submittedName>
        <fullName evidence="4">Autotransporter protein</fullName>
    </submittedName>
</protein>
<dbReference type="Proteomes" id="UP000041595">
    <property type="component" value="Unassembled WGS sequence"/>
</dbReference>
<feature type="region of interest" description="Disordered" evidence="1">
    <location>
        <begin position="261"/>
        <end position="285"/>
    </location>
</feature>
<organism evidence="4 5">
    <name type="scientific">Yersinia aldovae</name>
    <dbReference type="NCBI Taxonomy" id="29483"/>
    <lineage>
        <taxon>Bacteria</taxon>
        <taxon>Pseudomonadati</taxon>
        <taxon>Pseudomonadota</taxon>
        <taxon>Gammaproteobacteria</taxon>
        <taxon>Enterobacterales</taxon>
        <taxon>Yersiniaceae</taxon>
        <taxon>Yersinia</taxon>
    </lineage>
</organism>
<feature type="chain" id="PRO_5006697886" evidence="2">
    <location>
        <begin position="46"/>
        <end position="1278"/>
    </location>
</feature>
<dbReference type="InterPro" id="IPR011050">
    <property type="entry name" value="Pectin_lyase_fold/virulence"/>
</dbReference>
<dbReference type="CDD" id="cd01344">
    <property type="entry name" value="PL2_Passenger_AT"/>
    <property type="match status" value="1"/>
</dbReference>
<dbReference type="eggNOG" id="COG3468">
    <property type="taxonomic scope" value="Bacteria"/>
</dbReference>
<dbReference type="PROSITE" id="PS51208">
    <property type="entry name" value="AUTOTRANSPORTER"/>
    <property type="match status" value="1"/>
</dbReference>
<dbReference type="NCBIfam" id="TIGR01414">
    <property type="entry name" value="autotrans_barl"/>
    <property type="match status" value="1"/>
</dbReference>
<dbReference type="SMART" id="SM00869">
    <property type="entry name" value="Autotransporter"/>
    <property type="match status" value="1"/>
</dbReference>
<gene>
    <name evidence="4" type="primary">icsA_3</name>
    <name evidence="4" type="ORF">ERS137965_01379</name>
</gene>
<dbReference type="Gene3D" id="2.40.128.130">
    <property type="entry name" value="Autotransporter beta-domain"/>
    <property type="match status" value="1"/>
</dbReference>